<evidence type="ECO:0000256" key="2">
    <source>
        <dbReference type="ARBA" id="ARBA00022475"/>
    </source>
</evidence>
<keyword evidence="3 9" id="KW-0808">Transferase</keyword>
<accession>A0ABS4ZCP6</accession>
<feature type="transmembrane region" description="Helical" evidence="8">
    <location>
        <begin position="361"/>
        <end position="383"/>
    </location>
</feature>
<feature type="transmembrane region" description="Helical" evidence="8">
    <location>
        <begin position="261"/>
        <end position="282"/>
    </location>
</feature>
<feature type="transmembrane region" description="Helical" evidence="8">
    <location>
        <begin position="77"/>
        <end position="102"/>
    </location>
</feature>
<organism evidence="9 10">
    <name type="scientific">Microlunatus capsulatus</name>
    <dbReference type="NCBI Taxonomy" id="99117"/>
    <lineage>
        <taxon>Bacteria</taxon>
        <taxon>Bacillati</taxon>
        <taxon>Actinomycetota</taxon>
        <taxon>Actinomycetes</taxon>
        <taxon>Propionibacteriales</taxon>
        <taxon>Propionibacteriaceae</taxon>
        <taxon>Microlunatus</taxon>
    </lineage>
</organism>
<keyword evidence="2" id="KW-1003">Cell membrane</keyword>
<protein>
    <submittedName>
        <fullName evidence="9">Alpha-1,2-mannosyltransferase</fullName>
        <ecNumber evidence="9">2.4.1.-</ecNumber>
    </submittedName>
</protein>
<evidence type="ECO:0000256" key="7">
    <source>
        <dbReference type="ARBA" id="ARBA00024033"/>
    </source>
</evidence>
<evidence type="ECO:0000256" key="6">
    <source>
        <dbReference type="ARBA" id="ARBA00023136"/>
    </source>
</evidence>
<reference evidence="9 10" key="1">
    <citation type="submission" date="2021-03" db="EMBL/GenBank/DDBJ databases">
        <title>Sequencing the genomes of 1000 actinobacteria strains.</title>
        <authorList>
            <person name="Klenk H.-P."/>
        </authorList>
    </citation>
    <scope>NUCLEOTIDE SEQUENCE [LARGE SCALE GENOMIC DNA]</scope>
    <source>
        <strain evidence="9 10">DSM 12936</strain>
    </source>
</reference>
<name>A0ABS4ZCP6_9ACTN</name>
<dbReference type="EC" id="2.4.1.-" evidence="9"/>
<comment type="caution">
    <text evidence="9">The sequence shown here is derived from an EMBL/GenBank/DDBJ whole genome shotgun (WGS) entry which is preliminary data.</text>
</comment>
<dbReference type="Proteomes" id="UP000758168">
    <property type="component" value="Unassembled WGS sequence"/>
</dbReference>
<comment type="similarity">
    <text evidence="7">Belongs to the glycosyltransferase 87 family.</text>
</comment>
<comment type="subcellular location">
    <subcellularLocation>
        <location evidence="1">Cell membrane</location>
        <topology evidence="1">Multi-pass membrane protein</topology>
    </subcellularLocation>
</comment>
<dbReference type="GO" id="GO:0016757">
    <property type="term" value="F:glycosyltransferase activity"/>
    <property type="evidence" value="ECO:0007669"/>
    <property type="project" value="UniProtKB-KW"/>
</dbReference>
<dbReference type="EMBL" id="JAGIOB010000001">
    <property type="protein sequence ID" value="MBP2418791.1"/>
    <property type="molecule type" value="Genomic_DNA"/>
</dbReference>
<dbReference type="RefSeq" id="WP_210058571.1">
    <property type="nucleotide sequence ID" value="NZ_BAAAMH010000007.1"/>
</dbReference>
<keyword evidence="6 8" id="KW-0472">Membrane</keyword>
<dbReference type="InterPro" id="IPR018584">
    <property type="entry name" value="GT87"/>
</dbReference>
<feature type="transmembrane region" description="Helical" evidence="8">
    <location>
        <begin position="328"/>
        <end position="349"/>
    </location>
</feature>
<feature type="transmembrane region" description="Helical" evidence="8">
    <location>
        <begin position="7"/>
        <end position="29"/>
    </location>
</feature>
<feature type="transmembrane region" description="Helical" evidence="8">
    <location>
        <begin position="169"/>
        <end position="191"/>
    </location>
</feature>
<evidence type="ECO:0000313" key="9">
    <source>
        <dbReference type="EMBL" id="MBP2418791.1"/>
    </source>
</evidence>
<feature type="transmembrane region" description="Helical" evidence="8">
    <location>
        <begin position="197"/>
        <end position="216"/>
    </location>
</feature>
<feature type="transmembrane region" description="Helical" evidence="8">
    <location>
        <begin position="114"/>
        <end position="131"/>
    </location>
</feature>
<feature type="transmembrane region" description="Helical" evidence="8">
    <location>
        <begin position="288"/>
        <end position="307"/>
    </location>
</feature>
<evidence type="ECO:0000256" key="8">
    <source>
        <dbReference type="SAM" id="Phobius"/>
    </source>
</evidence>
<sequence length="401" mass="43333">MTRARRAGLLLVEVLPPFVAALLVLPWVISYGKAWPWQPSTIDLQVYVYAVKDMLAGGNIFETTTPFWNLYFIYPPIAAVLMVPLAFGPYVFWQVVWTLALVGAQQSVLRRCRVPRGWVLGLLGVAVVLAVEPIRTTLGYGQVNTLLMALVVADLLPDRPGERRRIPQGTLIGLAAAIKLTPMLFVVFAFLAGRRRVAVTGVVSFAVFTGIGALLLTSETLEFFFGLSGGDTRTASPLYTGNQSLLGVFFRLGDTSRTTTLLGLAVAGTVALLGTLVAAHWWRRGEQVFAVALVGLCTCLASPLSWTHHYVWILPMAVAVVRSGIPRWARLLAGAWVLWVCACLPLAVLPYGGGRERSFDALQQLVANLGPVLGVVLVVGLAWQLVVRARAARPGAVPAGR</sequence>
<evidence type="ECO:0000313" key="10">
    <source>
        <dbReference type="Proteomes" id="UP000758168"/>
    </source>
</evidence>
<proteinExistence type="inferred from homology"/>
<evidence type="ECO:0000256" key="1">
    <source>
        <dbReference type="ARBA" id="ARBA00004651"/>
    </source>
</evidence>
<evidence type="ECO:0000256" key="4">
    <source>
        <dbReference type="ARBA" id="ARBA00022692"/>
    </source>
</evidence>
<keyword evidence="5 8" id="KW-1133">Transmembrane helix</keyword>
<keyword evidence="9" id="KW-0328">Glycosyltransferase</keyword>
<evidence type="ECO:0000256" key="3">
    <source>
        <dbReference type="ARBA" id="ARBA00022679"/>
    </source>
</evidence>
<evidence type="ECO:0000256" key="5">
    <source>
        <dbReference type="ARBA" id="ARBA00022989"/>
    </source>
</evidence>
<dbReference type="Pfam" id="PF09594">
    <property type="entry name" value="GT87"/>
    <property type="match status" value="1"/>
</dbReference>
<gene>
    <name evidence="9" type="ORF">JOF54_003713</name>
</gene>
<keyword evidence="10" id="KW-1185">Reference proteome</keyword>
<keyword evidence="4 8" id="KW-0812">Transmembrane</keyword>